<dbReference type="PROSITE" id="PS01031">
    <property type="entry name" value="SHSP"/>
    <property type="match status" value="1"/>
</dbReference>
<dbReference type="InterPro" id="IPR031107">
    <property type="entry name" value="Small_HSP"/>
</dbReference>
<sequence length="146" mass="17066">MALVPFNRRRGNMPSNFFDGFFNMLDEFFSDNWLAYPNFKGNNFRVNIQENEKEYVVEAELPGINKDEINLEFNDGRLTILVKREDTINEEKKNYIHKESYYSSMSRSVYLPDAKQEGAKAKLDNGILTIIVPKDKNSNSKRIDIQ</sequence>
<evidence type="ECO:0000256" key="1">
    <source>
        <dbReference type="PROSITE-ProRule" id="PRU00285"/>
    </source>
</evidence>
<dbReference type="OrthoDB" id="9811615at2"/>
<proteinExistence type="inferred from homology"/>
<dbReference type="InterPro" id="IPR008978">
    <property type="entry name" value="HSP20-like_chaperone"/>
</dbReference>
<evidence type="ECO:0000313" key="4">
    <source>
        <dbReference type="EMBL" id="SJZ49769.1"/>
    </source>
</evidence>
<gene>
    <name evidence="4" type="ORF">SAMN02745973_00839</name>
</gene>
<dbReference type="InterPro" id="IPR002068">
    <property type="entry name" value="A-crystallin/Hsp20_dom"/>
</dbReference>
<feature type="domain" description="SHSP" evidence="3">
    <location>
        <begin position="37"/>
        <end position="146"/>
    </location>
</feature>
<dbReference type="Gene3D" id="2.60.40.790">
    <property type="match status" value="1"/>
</dbReference>
<name>A0A1T4L4X5_9FIRM</name>
<accession>A0A1T4L4X5</accession>
<dbReference type="Proteomes" id="UP000196365">
    <property type="component" value="Unassembled WGS sequence"/>
</dbReference>
<dbReference type="Pfam" id="PF00011">
    <property type="entry name" value="HSP20"/>
    <property type="match status" value="1"/>
</dbReference>
<keyword evidence="5" id="KW-1185">Reference proteome</keyword>
<protein>
    <submittedName>
        <fullName evidence="4">HSP20 family protein</fullName>
    </submittedName>
</protein>
<evidence type="ECO:0000313" key="5">
    <source>
        <dbReference type="Proteomes" id="UP000196365"/>
    </source>
</evidence>
<dbReference type="PANTHER" id="PTHR11527">
    <property type="entry name" value="HEAT-SHOCK PROTEIN 20 FAMILY MEMBER"/>
    <property type="match status" value="1"/>
</dbReference>
<reference evidence="4 5" key="1">
    <citation type="submission" date="2017-02" db="EMBL/GenBank/DDBJ databases">
        <authorList>
            <person name="Peterson S.W."/>
        </authorList>
    </citation>
    <scope>NUCLEOTIDE SEQUENCE [LARGE SCALE GENOMIC DNA]</scope>
    <source>
        <strain evidence="4 5">DSM 15102</strain>
    </source>
</reference>
<dbReference type="AlphaFoldDB" id="A0A1T4L4X5"/>
<organism evidence="4 5">
    <name type="scientific">Garciella nitratireducens DSM 15102</name>
    <dbReference type="NCBI Taxonomy" id="1121911"/>
    <lineage>
        <taxon>Bacteria</taxon>
        <taxon>Bacillati</taxon>
        <taxon>Bacillota</taxon>
        <taxon>Clostridia</taxon>
        <taxon>Eubacteriales</taxon>
        <taxon>Eubacteriaceae</taxon>
        <taxon>Garciella</taxon>
    </lineage>
</organism>
<evidence type="ECO:0000259" key="3">
    <source>
        <dbReference type="PROSITE" id="PS01031"/>
    </source>
</evidence>
<dbReference type="EMBL" id="FUWV01000003">
    <property type="protein sequence ID" value="SJZ49769.1"/>
    <property type="molecule type" value="Genomic_DNA"/>
</dbReference>
<dbReference type="CDD" id="cd06471">
    <property type="entry name" value="ACD_LpsHSP_like"/>
    <property type="match status" value="1"/>
</dbReference>
<dbReference type="RefSeq" id="WP_087678273.1">
    <property type="nucleotide sequence ID" value="NZ_FUWV01000003.1"/>
</dbReference>
<comment type="similarity">
    <text evidence="1 2">Belongs to the small heat shock protein (HSP20) family.</text>
</comment>
<dbReference type="SUPFAM" id="SSF49764">
    <property type="entry name" value="HSP20-like chaperones"/>
    <property type="match status" value="1"/>
</dbReference>
<evidence type="ECO:0000256" key="2">
    <source>
        <dbReference type="RuleBase" id="RU003616"/>
    </source>
</evidence>